<dbReference type="GO" id="GO:0036503">
    <property type="term" value="P:ERAD pathway"/>
    <property type="evidence" value="ECO:0007669"/>
    <property type="project" value="TreeGrafter"/>
</dbReference>
<organism evidence="3 4">
    <name type="scientific">Ditylenchus dipsaci</name>
    <dbReference type="NCBI Taxonomy" id="166011"/>
    <lineage>
        <taxon>Eukaryota</taxon>
        <taxon>Metazoa</taxon>
        <taxon>Ecdysozoa</taxon>
        <taxon>Nematoda</taxon>
        <taxon>Chromadorea</taxon>
        <taxon>Rhabditida</taxon>
        <taxon>Tylenchina</taxon>
        <taxon>Tylenchomorpha</taxon>
        <taxon>Sphaerularioidea</taxon>
        <taxon>Anguinidae</taxon>
        <taxon>Anguininae</taxon>
        <taxon>Ditylenchus</taxon>
    </lineage>
</organism>
<evidence type="ECO:0000313" key="4">
    <source>
        <dbReference type="WBParaSite" id="jg11370"/>
    </source>
</evidence>
<dbReference type="Proteomes" id="UP000887574">
    <property type="component" value="Unplaced"/>
</dbReference>
<name>A0A915CQ78_9BILA</name>
<feature type="compositionally biased region" description="Polar residues" evidence="1">
    <location>
        <begin position="1"/>
        <end position="12"/>
    </location>
</feature>
<dbReference type="GO" id="GO:0005783">
    <property type="term" value="C:endoplasmic reticulum"/>
    <property type="evidence" value="ECO:0007669"/>
    <property type="project" value="TreeGrafter"/>
</dbReference>
<dbReference type="GO" id="GO:0005634">
    <property type="term" value="C:nucleus"/>
    <property type="evidence" value="ECO:0007669"/>
    <property type="project" value="TreeGrafter"/>
</dbReference>
<feature type="region of interest" description="Disordered" evidence="1">
    <location>
        <begin position="1"/>
        <end position="68"/>
    </location>
</feature>
<dbReference type="PANTHER" id="PTHR23322">
    <property type="entry name" value="FAS-ASSOCIATED PROTEIN"/>
    <property type="match status" value="1"/>
</dbReference>
<dbReference type="WBParaSite" id="jg11370">
    <property type="protein sequence ID" value="jg11370"/>
    <property type="gene ID" value="jg11370"/>
</dbReference>
<proteinExistence type="predicted"/>
<feature type="domain" description="UAS" evidence="2">
    <location>
        <begin position="67"/>
        <end position="213"/>
    </location>
</feature>
<accession>A0A915CQ78</accession>
<sequence>MSSNLSEISNSFEDLAETSHNDENVATMSSLNLHDYEVESDSTESEQEPDTSEDEAPDHQDLLSDGDEEKRYGYNHAPFFAGSLEEAIEESFVAPGRPENDRKPLAIYLHSDDKAASASNVFPEKILCSEKVSSLLSKQYVTWPFDMTLEHHQEVFYELISNTVCAEIKDEIQQIPIANYPLLVIVVQEKYPAFACIFVQGHDTESEAVENLLVGLDHFAANKTRAKENLYETRERQSLLNVWLEAQRKQNYCNSKDEKDVATEIDIIKKALVPDVKYFSDYQRPDVTSAGSGDAEYQFSVPSSDSEPSVAEAHARFKKSNVTTFTLPEPTDVESFTDISKFTVDVRAIL</sequence>
<feature type="compositionally biased region" description="Basic and acidic residues" evidence="1">
    <location>
        <begin position="57"/>
        <end position="68"/>
    </location>
</feature>
<dbReference type="Gene3D" id="3.40.30.10">
    <property type="entry name" value="Glutaredoxin"/>
    <property type="match status" value="1"/>
</dbReference>
<dbReference type="Pfam" id="PF21021">
    <property type="entry name" value="FAF1"/>
    <property type="match status" value="1"/>
</dbReference>
<keyword evidence="3" id="KW-1185">Reference proteome</keyword>
<dbReference type="InterPro" id="IPR050730">
    <property type="entry name" value="UBX_domain-protein"/>
</dbReference>
<evidence type="ECO:0000256" key="1">
    <source>
        <dbReference type="SAM" id="MobiDB-lite"/>
    </source>
</evidence>
<dbReference type="AlphaFoldDB" id="A0A915CQ78"/>
<reference evidence="4" key="1">
    <citation type="submission" date="2022-11" db="UniProtKB">
        <authorList>
            <consortium name="WormBaseParasite"/>
        </authorList>
    </citation>
    <scope>IDENTIFICATION</scope>
</reference>
<protein>
    <submittedName>
        <fullName evidence="4">UAS domain-containing protein</fullName>
    </submittedName>
</protein>
<evidence type="ECO:0000313" key="3">
    <source>
        <dbReference type="Proteomes" id="UP000887574"/>
    </source>
</evidence>
<dbReference type="InterPro" id="IPR049483">
    <property type="entry name" value="FAF1_2-like_UAS"/>
</dbReference>
<evidence type="ECO:0000259" key="2">
    <source>
        <dbReference type="SMART" id="SM00594"/>
    </source>
</evidence>
<dbReference type="GO" id="GO:0043130">
    <property type="term" value="F:ubiquitin binding"/>
    <property type="evidence" value="ECO:0007669"/>
    <property type="project" value="TreeGrafter"/>
</dbReference>
<dbReference type="PANTHER" id="PTHR23322:SF96">
    <property type="entry name" value="FAS-ASSOCIATED FACTOR 1"/>
    <property type="match status" value="1"/>
</dbReference>
<dbReference type="InterPro" id="IPR006577">
    <property type="entry name" value="UAS"/>
</dbReference>
<dbReference type="SMART" id="SM00594">
    <property type="entry name" value="UAS"/>
    <property type="match status" value="1"/>
</dbReference>
<feature type="compositionally biased region" description="Acidic residues" evidence="1">
    <location>
        <begin position="38"/>
        <end position="56"/>
    </location>
</feature>